<evidence type="ECO:0000313" key="2">
    <source>
        <dbReference type="EMBL" id="BDR56738.1"/>
    </source>
</evidence>
<dbReference type="RefSeq" id="WP_317695145.1">
    <property type="nucleotide sequence ID" value="NZ_AP026801.1"/>
</dbReference>
<dbReference type="InterPro" id="IPR011249">
    <property type="entry name" value="Metalloenz_LuxS/M16"/>
</dbReference>
<protein>
    <recommendedName>
        <fullName evidence="1">Peptidase M16 C-terminal domain-containing protein</fullName>
    </recommendedName>
</protein>
<gene>
    <name evidence="2" type="ORF">KIMC2_13000</name>
</gene>
<accession>A0AAU9DP23</accession>
<feature type="domain" description="Peptidase M16 C-terminal" evidence="1">
    <location>
        <begin position="258"/>
        <end position="355"/>
    </location>
</feature>
<dbReference type="GO" id="GO:0046872">
    <property type="term" value="F:metal ion binding"/>
    <property type="evidence" value="ECO:0007669"/>
    <property type="project" value="InterPro"/>
</dbReference>
<evidence type="ECO:0000259" key="1">
    <source>
        <dbReference type="Pfam" id="PF05193"/>
    </source>
</evidence>
<dbReference type="Gene3D" id="3.30.830.10">
    <property type="entry name" value="Metalloenzyme, LuxS/M16 peptidase-like"/>
    <property type="match status" value="2"/>
</dbReference>
<dbReference type="AlphaFoldDB" id="A0AAU9DP23"/>
<name>A0AAU9DP23_9LACO</name>
<dbReference type="Proteomes" id="UP001321804">
    <property type="component" value="Chromosome"/>
</dbReference>
<dbReference type="KEGG" id="xak:KIMC2_13000"/>
<dbReference type="SUPFAM" id="SSF63411">
    <property type="entry name" value="LuxS/MPP-like metallohydrolase"/>
    <property type="match status" value="2"/>
</dbReference>
<dbReference type="Pfam" id="PF05193">
    <property type="entry name" value="Peptidase_M16_C"/>
    <property type="match status" value="1"/>
</dbReference>
<evidence type="ECO:0000313" key="3">
    <source>
        <dbReference type="Proteomes" id="UP001321804"/>
    </source>
</evidence>
<proteinExistence type="predicted"/>
<dbReference type="EMBL" id="AP026801">
    <property type="protein sequence ID" value="BDR56738.1"/>
    <property type="molecule type" value="Genomic_DNA"/>
</dbReference>
<dbReference type="InterPro" id="IPR007863">
    <property type="entry name" value="Peptidase_M16_C"/>
</dbReference>
<sequence>MMKTIRIKKGVNLYVNERDKFNTAIFQVDFVFPADSSFFAHLNLLSDLIKKHSTRFQLHQDVIDFLEDHYGATLDVDYETFGTSTSFSLMVDFVHPRLLNDESYCFSDMVSFIEELIFNQNDRIESLFENEKKYCKNILKDELTSPETLAFYQALPHYISSDNLKRPLSGTFTQLNNVELDQVYDLWQNILQTSFVNIYYDGFTLSADDQKAINQFAQRFFPRDGFNQINPYYVENYKKTDQINEKHHTFRQNIFLQQYYLDGNAKYRNENYAAWLIFNQIFGGDSESFLFQTIREKLNLSYEAFSNISFGLNCFYVYATLNEKKFEQVNQEIDKIFDKIKYQKYSLSMLEMAKKSIENLLLYQNDGRFFDISQQKMKFLTKDYISNEDLIHQIKNVEPNDLSKCVNFVQPGIKMWYEGMQ</sequence>
<reference evidence="2 3" key="1">
    <citation type="journal article" date="2023" name="Microbiol. Spectr.">
        <title>Symbiosis of Carpenter Bees with Uncharacterized Lactic Acid Bacteria Showing NAD Auxotrophy.</title>
        <authorList>
            <person name="Kawasaki S."/>
            <person name="Ozawa K."/>
            <person name="Mori T."/>
            <person name="Yamamoto A."/>
            <person name="Ito M."/>
            <person name="Ohkuma M."/>
            <person name="Sakamoto M."/>
            <person name="Matsutani M."/>
        </authorList>
    </citation>
    <scope>NUCLEOTIDE SEQUENCE [LARGE SCALE GENOMIC DNA]</scope>
    <source>
        <strain evidence="2 3">KimC2</strain>
    </source>
</reference>
<organism evidence="2 3">
    <name type="scientific">Xylocopilactobacillus apis</name>
    <dbReference type="NCBI Taxonomy" id="2932183"/>
    <lineage>
        <taxon>Bacteria</taxon>
        <taxon>Bacillati</taxon>
        <taxon>Bacillota</taxon>
        <taxon>Bacilli</taxon>
        <taxon>Lactobacillales</taxon>
        <taxon>Lactobacillaceae</taxon>
        <taxon>Xylocopilactobacillus</taxon>
    </lineage>
</organism>
<keyword evidence="3" id="KW-1185">Reference proteome</keyword>